<dbReference type="PROSITE" id="PS51707">
    <property type="entry name" value="CYTH"/>
    <property type="match status" value="1"/>
</dbReference>
<comment type="caution">
    <text evidence="2">The sequence shown here is derived from an EMBL/GenBank/DDBJ whole genome shotgun (WGS) entry which is preliminary data.</text>
</comment>
<dbReference type="SMART" id="SM01118">
    <property type="entry name" value="CYTH"/>
    <property type="match status" value="1"/>
</dbReference>
<dbReference type="Gene3D" id="2.40.320.10">
    <property type="entry name" value="Hypothetical Protein Pfu-838710-001"/>
    <property type="match status" value="1"/>
</dbReference>
<keyword evidence="3" id="KW-1185">Reference proteome</keyword>
<name>A0A0R1ZLV1_9LACO</name>
<dbReference type="PATRIC" id="fig|1291052.5.peg.1255"/>
<evidence type="ECO:0000313" key="3">
    <source>
        <dbReference type="Proteomes" id="UP000051679"/>
    </source>
</evidence>
<feature type="domain" description="CYTH" evidence="1">
    <location>
        <begin position="4"/>
        <end position="192"/>
    </location>
</feature>
<sequence>MPVNTEKEFKCLINADQAGAITTAYAFNAPYTQTNTYFDTAKRALAASRCALRIRQFADHGEQTIKVLANAVPRKILEYTDPLTTMQASELADAGKILAPGTVASQLHVLGIDLDAVKPFARATTTRSEYPFAAGLLVVDHTQYPDGYCDWELEMEYSDFEPANAFFTNLEEQFHIQPSKVTSKIVRATAHS</sequence>
<dbReference type="AlphaFoldDB" id="A0A0R1ZLV1"/>
<organism evidence="2 3">
    <name type="scientific">Lacticaseibacillus sharpeae JCM 1186 = DSM 20505</name>
    <dbReference type="NCBI Taxonomy" id="1291052"/>
    <lineage>
        <taxon>Bacteria</taxon>
        <taxon>Bacillati</taxon>
        <taxon>Bacillota</taxon>
        <taxon>Bacilli</taxon>
        <taxon>Lactobacillales</taxon>
        <taxon>Lactobacillaceae</taxon>
        <taxon>Lacticaseibacillus</taxon>
    </lineage>
</organism>
<protein>
    <recommendedName>
        <fullName evidence="1">CYTH domain-containing protein</fullName>
    </recommendedName>
</protein>
<proteinExistence type="predicted"/>
<dbReference type="InterPro" id="IPR033469">
    <property type="entry name" value="CYTH-like_dom_sf"/>
</dbReference>
<accession>A0A0R1ZLV1</accession>
<dbReference type="Pfam" id="PF01928">
    <property type="entry name" value="CYTH"/>
    <property type="match status" value="1"/>
</dbReference>
<dbReference type="Proteomes" id="UP000051679">
    <property type="component" value="Unassembled WGS sequence"/>
</dbReference>
<evidence type="ECO:0000313" key="2">
    <source>
        <dbReference type="EMBL" id="KRM55519.1"/>
    </source>
</evidence>
<reference evidence="2 3" key="1">
    <citation type="journal article" date="2015" name="Genome Announc.">
        <title>Expanding the biotechnology potential of lactobacilli through comparative genomics of 213 strains and associated genera.</title>
        <authorList>
            <person name="Sun Z."/>
            <person name="Harris H.M."/>
            <person name="McCann A."/>
            <person name="Guo C."/>
            <person name="Argimon S."/>
            <person name="Zhang W."/>
            <person name="Yang X."/>
            <person name="Jeffery I.B."/>
            <person name="Cooney J.C."/>
            <person name="Kagawa T.F."/>
            <person name="Liu W."/>
            <person name="Song Y."/>
            <person name="Salvetti E."/>
            <person name="Wrobel A."/>
            <person name="Rasinkangas P."/>
            <person name="Parkhill J."/>
            <person name="Rea M.C."/>
            <person name="O'Sullivan O."/>
            <person name="Ritari J."/>
            <person name="Douillard F.P."/>
            <person name="Paul Ross R."/>
            <person name="Yang R."/>
            <person name="Briner A.E."/>
            <person name="Felis G.E."/>
            <person name="de Vos W.M."/>
            <person name="Barrangou R."/>
            <person name="Klaenhammer T.R."/>
            <person name="Caufield P.W."/>
            <person name="Cui Y."/>
            <person name="Zhang H."/>
            <person name="O'Toole P.W."/>
        </authorList>
    </citation>
    <scope>NUCLEOTIDE SEQUENCE [LARGE SCALE GENOMIC DNA]</scope>
    <source>
        <strain evidence="2 3">DSM 20505</strain>
    </source>
</reference>
<dbReference type="STRING" id="1291052.FC18_GL001237"/>
<dbReference type="EMBL" id="AYYO01000019">
    <property type="protein sequence ID" value="KRM55519.1"/>
    <property type="molecule type" value="Genomic_DNA"/>
</dbReference>
<dbReference type="SUPFAM" id="SSF55154">
    <property type="entry name" value="CYTH-like phosphatases"/>
    <property type="match status" value="1"/>
</dbReference>
<evidence type="ECO:0000259" key="1">
    <source>
        <dbReference type="PROSITE" id="PS51707"/>
    </source>
</evidence>
<gene>
    <name evidence="2" type="ORF">FC18_GL001237</name>
</gene>
<dbReference type="RefSeq" id="WP_054679717.1">
    <property type="nucleotide sequence ID" value="NZ_AYYO01000019.1"/>
</dbReference>
<dbReference type="InterPro" id="IPR009195">
    <property type="entry name" value="Uncharacterised_YjbK"/>
</dbReference>
<dbReference type="CDD" id="cd07762">
    <property type="entry name" value="CYTH-like_Pase_1"/>
    <property type="match status" value="1"/>
</dbReference>
<dbReference type="InterPro" id="IPR023577">
    <property type="entry name" value="CYTH_domain"/>
</dbReference>